<keyword evidence="1" id="KW-0812">Transmembrane</keyword>
<proteinExistence type="predicted"/>
<keyword evidence="1" id="KW-0472">Membrane</keyword>
<dbReference type="Proteomes" id="UP000315343">
    <property type="component" value="Unassembled WGS sequence"/>
</dbReference>
<gene>
    <name evidence="2" type="ORF">LY60_01906</name>
</gene>
<dbReference type="EMBL" id="VLKH01000004">
    <property type="protein sequence ID" value="TWH80644.1"/>
    <property type="molecule type" value="Genomic_DNA"/>
</dbReference>
<reference evidence="2 3" key="1">
    <citation type="submission" date="2019-07" db="EMBL/GenBank/DDBJ databases">
        <title>Genomic Encyclopedia of Type Strains, Phase I: the one thousand microbial genomes (KMG-I) project.</title>
        <authorList>
            <person name="Kyrpides N."/>
        </authorList>
    </citation>
    <scope>NUCLEOTIDE SEQUENCE [LARGE SCALE GENOMIC DNA]</scope>
    <source>
        <strain evidence="2 3">DSM 13558</strain>
    </source>
</reference>
<protein>
    <submittedName>
        <fullName evidence="2">Uncharacterized protein</fullName>
    </submittedName>
</protein>
<comment type="caution">
    <text evidence="2">The sequence shown here is derived from an EMBL/GenBank/DDBJ whole genome shotgun (WGS) entry which is preliminary data.</text>
</comment>
<keyword evidence="3" id="KW-1185">Reference proteome</keyword>
<evidence type="ECO:0000313" key="3">
    <source>
        <dbReference type="Proteomes" id="UP000315343"/>
    </source>
</evidence>
<feature type="transmembrane region" description="Helical" evidence="1">
    <location>
        <begin position="89"/>
        <end position="109"/>
    </location>
</feature>
<evidence type="ECO:0000256" key="1">
    <source>
        <dbReference type="SAM" id="Phobius"/>
    </source>
</evidence>
<evidence type="ECO:0000313" key="2">
    <source>
        <dbReference type="EMBL" id="TWH80644.1"/>
    </source>
</evidence>
<feature type="transmembrane region" description="Helical" evidence="1">
    <location>
        <begin position="6"/>
        <end position="25"/>
    </location>
</feature>
<sequence length="153" mass="17046">MLQQPIYSLFIRIIPETFLVMYAICLLSDSEVDFKKVLISGVIGGVGIYFVRFLPIHFGVHTIIAILFDIALAVKLNNIEIHKAIKATLTSVILLFSSDIILVVVYNSLNFTSALSGQTLLSVIAGIPSMIFYYLIVVIIINLKSKRIKNELD</sequence>
<dbReference type="RefSeq" id="WP_145082658.1">
    <property type="nucleotide sequence ID" value="NZ_JAYFNS010000003.1"/>
</dbReference>
<dbReference type="AlphaFoldDB" id="A0A562JCM6"/>
<keyword evidence="1" id="KW-1133">Transmembrane helix</keyword>
<name>A0A562JCM6_9FIRM</name>
<dbReference type="OrthoDB" id="1787445at2"/>
<feature type="transmembrane region" description="Helical" evidence="1">
    <location>
        <begin position="121"/>
        <end position="143"/>
    </location>
</feature>
<accession>A0A562JCM6</accession>
<organism evidence="2 3">
    <name type="scientific">Sedimentibacter saalensis</name>
    <dbReference type="NCBI Taxonomy" id="130788"/>
    <lineage>
        <taxon>Bacteria</taxon>
        <taxon>Bacillati</taxon>
        <taxon>Bacillota</taxon>
        <taxon>Tissierellia</taxon>
        <taxon>Sedimentibacter</taxon>
    </lineage>
</organism>